<evidence type="ECO:0000313" key="2">
    <source>
        <dbReference type="Proteomes" id="UP001066276"/>
    </source>
</evidence>
<dbReference type="AlphaFoldDB" id="A0AAV7UBV8"/>
<protein>
    <submittedName>
        <fullName evidence="1">Uncharacterized protein</fullName>
    </submittedName>
</protein>
<dbReference type="EMBL" id="JANPWB010000005">
    <property type="protein sequence ID" value="KAJ1185940.1"/>
    <property type="molecule type" value="Genomic_DNA"/>
</dbReference>
<name>A0AAV7UBV8_PLEWA</name>
<proteinExistence type="predicted"/>
<evidence type="ECO:0000313" key="1">
    <source>
        <dbReference type="EMBL" id="KAJ1185940.1"/>
    </source>
</evidence>
<dbReference type="Proteomes" id="UP001066276">
    <property type="component" value="Chromosome 3_1"/>
</dbReference>
<gene>
    <name evidence="1" type="ORF">NDU88_002726</name>
</gene>
<reference evidence="1" key="1">
    <citation type="journal article" date="2022" name="bioRxiv">
        <title>Sequencing and chromosome-scale assembly of the giantPleurodeles waltlgenome.</title>
        <authorList>
            <person name="Brown T."/>
            <person name="Elewa A."/>
            <person name="Iarovenko S."/>
            <person name="Subramanian E."/>
            <person name="Araus A.J."/>
            <person name="Petzold A."/>
            <person name="Susuki M."/>
            <person name="Suzuki K.-i.T."/>
            <person name="Hayashi T."/>
            <person name="Toyoda A."/>
            <person name="Oliveira C."/>
            <person name="Osipova E."/>
            <person name="Leigh N.D."/>
            <person name="Simon A."/>
            <person name="Yun M.H."/>
        </authorList>
    </citation>
    <scope>NUCLEOTIDE SEQUENCE</scope>
    <source>
        <strain evidence="1">20211129_DDA</strain>
        <tissue evidence="1">Liver</tissue>
    </source>
</reference>
<comment type="caution">
    <text evidence="1">The sequence shown here is derived from an EMBL/GenBank/DDBJ whole genome shotgun (WGS) entry which is preliminary data.</text>
</comment>
<keyword evidence="2" id="KW-1185">Reference proteome</keyword>
<sequence length="198" mass="21696">MFFLRARPSWSSSLAASTPVCFVRSTRARPHIPQGLTKGPDFLRTPSLSHRDPSFGRTHPLARILPRPPVSRPLLRRATCRLPPLPLFRPHQAGSCHPPVIFIGPGYRALPHSQAWPLGVSSPQPAGRTHLLGHTPLRLQPVTVPVRPRAPPAFSPPLLSWPRPGALDPQDLDYGHRPLAPALFSGPVPRVPRSLLNG</sequence>
<organism evidence="1 2">
    <name type="scientific">Pleurodeles waltl</name>
    <name type="common">Iberian ribbed newt</name>
    <dbReference type="NCBI Taxonomy" id="8319"/>
    <lineage>
        <taxon>Eukaryota</taxon>
        <taxon>Metazoa</taxon>
        <taxon>Chordata</taxon>
        <taxon>Craniata</taxon>
        <taxon>Vertebrata</taxon>
        <taxon>Euteleostomi</taxon>
        <taxon>Amphibia</taxon>
        <taxon>Batrachia</taxon>
        <taxon>Caudata</taxon>
        <taxon>Salamandroidea</taxon>
        <taxon>Salamandridae</taxon>
        <taxon>Pleurodelinae</taxon>
        <taxon>Pleurodeles</taxon>
    </lineage>
</organism>
<accession>A0AAV7UBV8</accession>